<dbReference type="Gene3D" id="3.30.530.20">
    <property type="match status" value="1"/>
</dbReference>
<comment type="subcellular location">
    <subcellularLocation>
        <location evidence="1">Cytoplasm</location>
    </subcellularLocation>
</comment>
<dbReference type="OrthoDB" id="1295045at2759"/>
<proteinExistence type="predicted"/>
<evidence type="ECO:0000259" key="12">
    <source>
        <dbReference type="PROSITE" id="PS50848"/>
    </source>
</evidence>
<dbReference type="RefSeq" id="XP_019895209.2">
    <property type="nucleotide sequence ID" value="XM_020039650.2"/>
</dbReference>
<dbReference type="AlphaFoldDB" id="A0A1I8M6J2"/>
<reference evidence="13" key="1">
    <citation type="submission" date="2020-05" db="UniProtKB">
        <authorList>
            <consortium name="EnsemblMetazoa"/>
        </authorList>
    </citation>
    <scope>IDENTIFICATION</scope>
    <source>
        <strain evidence="13">Aabys</strain>
    </source>
</reference>
<protein>
    <recommendedName>
        <fullName evidence="9">Phosphatidylcholine transfer protein</fullName>
    </recommendedName>
    <alternativeName>
        <fullName evidence="11">START domain-containing protein 2</fullName>
    </alternativeName>
    <alternativeName>
        <fullName evidence="10">StAR-related lipid transfer protein 2</fullName>
    </alternativeName>
</protein>
<keyword evidence="5" id="KW-0007">Acetylation</keyword>
<accession>A0A1I8M6J2</accession>
<dbReference type="VEuPathDB" id="VectorBase:MDOMA2_017883"/>
<dbReference type="KEGG" id="mde:101901607"/>
<keyword evidence="3" id="KW-0963">Cytoplasm</keyword>
<evidence type="ECO:0000256" key="11">
    <source>
        <dbReference type="ARBA" id="ARBA00079049"/>
    </source>
</evidence>
<evidence type="ECO:0000256" key="7">
    <source>
        <dbReference type="ARBA" id="ARBA00023121"/>
    </source>
</evidence>
<dbReference type="STRING" id="7370.A0A1I8M6J2"/>
<dbReference type="EnsemblMetazoa" id="MDOA009518-RA">
    <property type="protein sequence ID" value="MDOA009518-PA"/>
    <property type="gene ID" value="MDOA009518"/>
</dbReference>
<evidence type="ECO:0000256" key="10">
    <source>
        <dbReference type="ARBA" id="ARBA00077188"/>
    </source>
</evidence>
<dbReference type="FunFam" id="3.30.530.20:FF:000017">
    <property type="entry name" value="Phosphatidylcholine transfer protein, putative"/>
    <property type="match status" value="1"/>
</dbReference>
<dbReference type="SUPFAM" id="SSF55961">
    <property type="entry name" value="Bet v1-like"/>
    <property type="match status" value="1"/>
</dbReference>
<name>A0A1I8M6J2_MUSDO</name>
<keyword evidence="7" id="KW-0446">Lipid-binding</keyword>
<organism evidence="13">
    <name type="scientific">Musca domestica</name>
    <name type="common">House fly</name>
    <dbReference type="NCBI Taxonomy" id="7370"/>
    <lineage>
        <taxon>Eukaryota</taxon>
        <taxon>Metazoa</taxon>
        <taxon>Ecdysozoa</taxon>
        <taxon>Arthropoda</taxon>
        <taxon>Hexapoda</taxon>
        <taxon>Insecta</taxon>
        <taxon>Pterygota</taxon>
        <taxon>Neoptera</taxon>
        <taxon>Endopterygota</taxon>
        <taxon>Diptera</taxon>
        <taxon>Brachycera</taxon>
        <taxon>Muscomorpha</taxon>
        <taxon>Muscoidea</taxon>
        <taxon>Muscidae</taxon>
        <taxon>Musca</taxon>
    </lineage>
</organism>
<dbReference type="InterPro" id="IPR023393">
    <property type="entry name" value="START-like_dom_sf"/>
</dbReference>
<gene>
    <name evidence="13" type="primary">101897021</name>
</gene>
<keyword evidence="4" id="KW-0597">Phosphoprotein</keyword>
<feature type="domain" description="START" evidence="12">
    <location>
        <begin position="187"/>
        <end position="379"/>
    </location>
</feature>
<comment type="subunit">
    <text evidence="8">Interacts with ACOT13/THEM2.</text>
</comment>
<keyword evidence="2" id="KW-0813">Transport</keyword>
<keyword evidence="6" id="KW-0445">Lipid transport</keyword>
<dbReference type="eggNOG" id="KOG2761">
    <property type="taxonomic scope" value="Eukaryota"/>
</dbReference>
<evidence type="ECO:0000256" key="1">
    <source>
        <dbReference type="ARBA" id="ARBA00004496"/>
    </source>
</evidence>
<dbReference type="Pfam" id="PF01852">
    <property type="entry name" value="START"/>
    <property type="match status" value="1"/>
</dbReference>
<evidence type="ECO:0000256" key="4">
    <source>
        <dbReference type="ARBA" id="ARBA00022553"/>
    </source>
</evidence>
<dbReference type="VEuPathDB" id="VectorBase:MDOA009518"/>
<evidence type="ECO:0000313" key="13">
    <source>
        <dbReference type="EnsemblMetazoa" id="MDOA001739-PA"/>
    </source>
</evidence>
<dbReference type="EnsemblMetazoa" id="MDOA001739-RA">
    <property type="protein sequence ID" value="MDOA001739-PA"/>
    <property type="gene ID" value="MDOA001739"/>
</dbReference>
<dbReference type="PANTHER" id="PTHR19308">
    <property type="entry name" value="PHOSPHATIDYLCHOLINE TRANSFER PROTEIN"/>
    <property type="match status" value="1"/>
</dbReference>
<dbReference type="GO" id="GO:0005829">
    <property type="term" value="C:cytosol"/>
    <property type="evidence" value="ECO:0007669"/>
    <property type="project" value="UniProtKB-ARBA"/>
</dbReference>
<dbReference type="InterPro" id="IPR051213">
    <property type="entry name" value="START_lipid_transfer"/>
</dbReference>
<dbReference type="PROSITE" id="PS50848">
    <property type="entry name" value="START"/>
    <property type="match status" value="1"/>
</dbReference>
<dbReference type="VEuPathDB" id="VectorBase:MDOA001739"/>
<dbReference type="GO" id="GO:0008289">
    <property type="term" value="F:lipid binding"/>
    <property type="evidence" value="ECO:0007669"/>
    <property type="project" value="UniProtKB-KW"/>
</dbReference>
<evidence type="ECO:0000256" key="5">
    <source>
        <dbReference type="ARBA" id="ARBA00022990"/>
    </source>
</evidence>
<dbReference type="InterPro" id="IPR002913">
    <property type="entry name" value="START_lipid-bd_dom"/>
</dbReference>
<evidence type="ECO:0000256" key="8">
    <source>
        <dbReference type="ARBA" id="ARBA00063535"/>
    </source>
</evidence>
<evidence type="ECO:0000256" key="3">
    <source>
        <dbReference type="ARBA" id="ARBA00022490"/>
    </source>
</evidence>
<dbReference type="GO" id="GO:0006869">
    <property type="term" value="P:lipid transport"/>
    <property type="evidence" value="ECO:0007669"/>
    <property type="project" value="UniProtKB-KW"/>
</dbReference>
<evidence type="ECO:0000256" key="6">
    <source>
        <dbReference type="ARBA" id="ARBA00023055"/>
    </source>
</evidence>
<evidence type="ECO:0000256" key="2">
    <source>
        <dbReference type="ARBA" id="ARBA00022448"/>
    </source>
</evidence>
<evidence type="ECO:0000256" key="9">
    <source>
        <dbReference type="ARBA" id="ARBA00069061"/>
    </source>
</evidence>
<sequence>MVFSRIVSNIKHSSNAALKSWCYQCESILAQRSRRLQQLFTFYHRVYGPQGLKMLIRSYHRQLPQFKGKNFVLSAVGAIGLTASNGVSGGFDWSSERLSLLNFEACQGDIEFINTLPQNKLCDLCKEYKMKYCYCLVGNKKCPAATGNGGGAGVNEKKKPMRGNCRRAFHFYKDGAAEMGRALIQNAEEQPWEPYMSKDQFSIWRREERSAMYSYKVYACFNDISAADLMHVQVDLDYRKEWDNTAVALHLIEEDPVPGTNSHLIYWEMQWPRLFSNRDYVYCRRFVCDDKRKVMMVANRGTTHPNYPQYGDKVRVTDYWSFMVIKPYRSFQEPGVHYVLTYYDDPGLPIPQSVKAWVAQKQMPDVLHNMYHATKNYSYRKALAMKDVFNNFTTINDDYTANESRNSWFKKILRHRNHNESLKEKEK</sequence>
<dbReference type="PANTHER" id="PTHR19308:SF8">
    <property type="entry name" value="STAR-RELATED LIPID TRANSFER PROTEIN 7, MITOCHONDRIAL"/>
    <property type="match status" value="1"/>
</dbReference>